<dbReference type="InterPro" id="IPR036065">
    <property type="entry name" value="BolA-like_sf"/>
</dbReference>
<dbReference type="PANTHER" id="PTHR46230">
    <property type="match status" value="1"/>
</dbReference>
<evidence type="ECO:0000313" key="3">
    <source>
        <dbReference type="EMBL" id="SNB82312.1"/>
    </source>
</evidence>
<keyword evidence="4" id="KW-1185">Reference proteome</keyword>
<organism evidence="3 4">
    <name type="scientific">Kingella negevensis</name>
    <dbReference type="NCBI Taxonomy" id="1522312"/>
    <lineage>
        <taxon>Bacteria</taxon>
        <taxon>Pseudomonadati</taxon>
        <taxon>Pseudomonadota</taxon>
        <taxon>Betaproteobacteria</taxon>
        <taxon>Neisseriales</taxon>
        <taxon>Neisseriaceae</taxon>
        <taxon>Kingella</taxon>
    </lineage>
</organism>
<dbReference type="Proteomes" id="UP000215450">
    <property type="component" value="Unassembled WGS sequence"/>
</dbReference>
<sequence>MSQMQDKMAALLAPISPDVFEFEDQSHLHAGHAGNKGGGHYAVLIVSEAFEGMNRVARQRKVQELLAELFTSKQIHALSVVARTPNEYFH</sequence>
<accession>A0A238TFC6</accession>
<dbReference type="RefSeq" id="WP_095062012.1">
    <property type="nucleotide sequence ID" value="NZ_FXUV02000065.1"/>
</dbReference>
<evidence type="ECO:0000256" key="1">
    <source>
        <dbReference type="RuleBase" id="RU003860"/>
    </source>
</evidence>
<proteinExistence type="inferred from homology"/>
<comment type="similarity">
    <text evidence="1">Belongs to the BolA/IbaG family.</text>
</comment>
<dbReference type="Pfam" id="PF01722">
    <property type="entry name" value="BolA"/>
    <property type="match status" value="1"/>
</dbReference>
<dbReference type="GO" id="GO:0016226">
    <property type="term" value="P:iron-sulfur cluster assembly"/>
    <property type="evidence" value="ECO:0007669"/>
    <property type="project" value="TreeGrafter"/>
</dbReference>
<gene>
    <name evidence="3" type="ORF">KEBURONENSIS_00496</name>
    <name evidence="2" type="ORF">KEBURONENSIS_00917</name>
</gene>
<name>A0A238TFC6_9NEIS</name>
<reference evidence="3 4" key="2">
    <citation type="submission" date="2017-06" db="EMBL/GenBank/DDBJ databases">
        <authorList>
            <person name="Kim H.J."/>
            <person name="Triplett B.A."/>
        </authorList>
    </citation>
    <scope>NUCLEOTIDE SEQUENCE [LARGE SCALE GENOMIC DNA]</scope>
    <source>
        <strain evidence="3">Kingella_eburonensis</strain>
    </source>
</reference>
<evidence type="ECO:0000313" key="2">
    <source>
        <dbReference type="EMBL" id="SMQ11912.1"/>
    </source>
</evidence>
<dbReference type="PIRSF" id="PIRSF003113">
    <property type="entry name" value="BolA"/>
    <property type="match status" value="1"/>
</dbReference>
<reference evidence="2" key="1">
    <citation type="submission" date="2017-05" db="EMBL/GenBank/DDBJ databases">
        <authorList>
            <person name="Song R."/>
            <person name="Chenine A.L."/>
            <person name="Ruprecht R.M."/>
        </authorList>
    </citation>
    <scope>NUCLEOTIDE SEQUENCE</scope>
    <source>
        <strain evidence="2">Kingella_eburonensis</strain>
    </source>
</reference>
<dbReference type="SUPFAM" id="SSF82657">
    <property type="entry name" value="BolA-like"/>
    <property type="match status" value="1"/>
</dbReference>
<evidence type="ECO:0000313" key="4">
    <source>
        <dbReference type="Proteomes" id="UP000215450"/>
    </source>
</evidence>
<dbReference type="OrthoDB" id="5296536at2"/>
<dbReference type="PANTHER" id="PTHR46230:SF3">
    <property type="entry name" value="SUFE-LIKE PROTEIN 1, CHLOROPLASTIC_MITOCHONDRIAL"/>
    <property type="match status" value="1"/>
</dbReference>
<protein>
    <submittedName>
        <fullName evidence="3">Transcriptional regulator BolA</fullName>
    </submittedName>
</protein>
<dbReference type="AlphaFoldDB" id="A0A238TFC6"/>
<dbReference type="EMBL" id="FXUV02000065">
    <property type="protein sequence ID" value="SNB82312.1"/>
    <property type="molecule type" value="Genomic_DNA"/>
</dbReference>
<dbReference type="Gene3D" id="3.30.300.90">
    <property type="entry name" value="BolA-like"/>
    <property type="match status" value="1"/>
</dbReference>
<dbReference type="InterPro" id="IPR002634">
    <property type="entry name" value="BolA"/>
</dbReference>
<dbReference type="STRING" id="1522312.GCA_900177895_01365"/>
<dbReference type="EMBL" id="FXUV01000011">
    <property type="protein sequence ID" value="SMQ11912.1"/>
    <property type="molecule type" value="Genomic_DNA"/>
</dbReference>